<dbReference type="AlphaFoldDB" id="A0A3P6B1T3"/>
<proteinExistence type="predicted"/>
<name>A0A3P6B1T3_BRAOL</name>
<feature type="region of interest" description="Disordered" evidence="1">
    <location>
        <begin position="315"/>
        <end position="387"/>
    </location>
</feature>
<feature type="compositionally biased region" description="Low complexity" evidence="1">
    <location>
        <begin position="372"/>
        <end position="387"/>
    </location>
</feature>
<feature type="compositionally biased region" description="Low complexity" evidence="1">
    <location>
        <begin position="65"/>
        <end position="88"/>
    </location>
</feature>
<feature type="compositionally biased region" description="Acidic residues" evidence="1">
    <location>
        <begin position="232"/>
        <end position="248"/>
    </location>
</feature>
<organism evidence="2">
    <name type="scientific">Brassica oleracea</name>
    <name type="common">Wild cabbage</name>
    <dbReference type="NCBI Taxonomy" id="3712"/>
    <lineage>
        <taxon>Eukaryota</taxon>
        <taxon>Viridiplantae</taxon>
        <taxon>Streptophyta</taxon>
        <taxon>Embryophyta</taxon>
        <taxon>Tracheophyta</taxon>
        <taxon>Spermatophyta</taxon>
        <taxon>Magnoliopsida</taxon>
        <taxon>eudicotyledons</taxon>
        <taxon>Gunneridae</taxon>
        <taxon>Pentapetalae</taxon>
        <taxon>rosids</taxon>
        <taxon>malvids</taxon>
        <taxon>Brassicales</taxon>
        <taxon>Brassicaceae</taxon>
        <taxon>Brassiceae</taxon>
        <taxon>Brassica</taxon>
    </lineage>
</organism>
<accession>A0A3P6B1T3</accession>
<feature type="compositionally biased region" description="Acidic residues" evidence="1">
    <location>
        <begin position="350"/>
        <end position="359"/>
    </location>
</feature>
<sequence>MWYLCQFSNNKIENLLQKICFHIYHFTKDNNTLTLSSSPPSVSLPLPESPSFLSHRRITVISLSPSSSDVSLSPSSSGISLSPSTSGDGIYSKSPRCRLLYVIHNLQVKKPYLWMLSKGDKYTVRSLYDLLKKKARTMTRLERLSIGITIITEGNYDSLSKLAWVPMLGKTLGKPCQETSSADPLCLHWDSTRAPKITEVLEVEKKNNVSVVTTIDKERETSKINEGQTLKEEEEEQMEADTEVEEPVQVERQKRGRGNKEQEHKKNEEKRKDEAYEKAKEKFQDEDGSKLDKLIQMLYDLNKRVEVIENVLGVVPNGYESPCNYDDTKGAPNDENEEEENSGGKRNATDDENDDEEISDTQQMTERLKKMTSSTPTFTTPNFDRNV</sequence>
<feature type="region of interest" description="Disordered" evidence="1">
    <location>
        <begin position="65"/>
        <end position="89"/>
    </location>
</feature>
<feature type="compositionally biased region" description="Basic and acidic residues" evidence="1">
    <location>
        <begin position="249"/>
        <end position="287"/>
    </location>
</feature>
<dbReference type="EMBL" id="LR031872">
    <property type="protein sequence ID" value="VDC94283.1"/>
    <property type="molecule type" value="Genomic_DNA"/>
</dbReference>
<gene>
    <name evidence="2" type="ORF">BOLC3T17625H</name>
</gene>
<reference evidence="2" key="1">
    <citation type="submission" date="2018-11" db="EMBL/GenBank/DDBJ databases">
        <authorList>
            <consortium name="Genoscope - CEA"/>
            <person name="William W."/>
        </authorList>
    </citation>
    <scope>NUCLEOTIDE SEQUENCE</scope>
</reference>
<feature type="region of interest" description="Disordered" evidence="1">
    <location>
        <begin position="220"/>
        <end position="287"/>
    </location>
</feature>
<evidence type="ECO:0000256" key="1">
    <source>
        <dbReference type="SAM" id="MobiDB-lite"/>
    </source>
</evidence>
<protein>
    <submittedName>
        <fullName evidence="2">Uncharacterized protein</fullName>
    </submittedName>
</protein>
<evidence type="ECO:0000313" key="2">
    <source>
        <dbReference type="EMBL" id="VDC94283.1"/>
    </source>
</evidence>